<dbReference type="InterPro" id="IPR013783">
    <property type="entry name" value="Ig-like_fold"/>
</dbReference>
<proteinExistence type="predicted"/>
<reference evidence="1" key="2">
    <citation type="submission" date="2021-04" db="EMBL/GenBank/DDBJ databases">
        <authorList>
            <person name="Gilroy R."/>
        </authorList>
    </citation>
    <scope>NUCLEOTIDE SEQUENCE</scope>
    <source>
        <strain evidence="1">ChiHjej12B11-9795</strain>
    </source>
</reference>
<organism evidence="1 2">
    <name type="scientific">Candidatus Bacteroides avicola</name>
    <dbReference type="NCBI Taxonomy" id="2838468"/>
    <lineage>
        <taxon>Bacteria</taxon>
        <taxon>Pseudomonadati</taxon>
        <taxon>Bacteroidota</taxon>
        <taxon>Bacteroidia</taxon>
        <taxon>Bacteroidales</taxon>
        <taxon>Bacteroidaceae</taxon>
        <taxon>Bacteroides</taxon>
    </lineage>
</organism>
<reference evidence="1" key="1">
    <citation type="journal article" date="2021" name="PeerJ">
        <title>Extensive microbial diversity within the chicken gut microbiome revealed by metagenomics and culture.</title>
        <authorList>
            <person name="Gilroy R."/>
            <person name="Ravi A."/>
            <person name="Getino M."/>
            <person name="Pursley I."/>
            <person name="Horton D.L."/>
            <person name="Alikhan N.F."/>
            <person name="Baker D."/>
            <person name="Gharbi K."/>
            <person name="Hall N."/>
            <person name="Watson M."/>
            <person name="Adriaenssens E.M."/>
            <person name="Foster-Nyarko E."/>
            <person name="Jarju S."/>
            <person name="Secka A."/>
            <person name="Antonio M."/>
            <person name="Oren A."/>
            <person name="Chaudhuri R.R."/>
            <person name="La Ragione R."/>
            <person name="Hildebrand F."/>
            <person name="Pallen M.J."/>
        </authorList>
    </citation>
    <scope>NUCLEOTIDE SEQUENCE</scope>
    <source>
        <strain evidence="1">ChiHjej12B11-9795</strain>
    </source>
</reference>
<dbReference type="EMBL" id="DWZI01000060">
    <property type="protein sequence ID" value="HJA86860.1"/>
    <property type="molecule type" value="Genomic_DNA"/>
</dbReference>
<gene>
    <name evidence="1" type="ORF">H9950_11860</name>
</gene>
<dbReference type="PROSITE" id="PS51257">
    <property type="entry name" value="PROKAR_LIPOPROTEIN"/>
    <property type="match status" value="1"/>
</dbReference>
<dbReference type="Pfam" id="PF07610">
    <property type="entry name" value="DUF1573"/>
    <property type="match status" value="1"/>
</dbReference>
<dbReference type="AlphaFoldDB" id="A0A9D2HWL5"/>
<dbReference type="Gene3D" id="2.60.40.10">
    <property type="entry name" value="Immunoglobulins"/>
    <property type="match status" value="1"/>
</dbReference>
<protein>
    <submittedName>
        <fullName evidence="1">DUF1573 domain-containing protein</fullName>
    </submittedName>
</protein>
<sequence>MRRWINIKMFGLLLAVGCTMLTGCKKKIGMTTVQVPDSIRHYYPVIAGQDLDLIYDVTNTGDEPLIIRDIQPSCGCIVTMPESRMVLPEKTIRLKFKYQSAKNIGFVQHVIRIHGNIKPHGIAKLVFDVNVVPHADYTRDYEELYKEAVERNEMLKGLVDGEENEHGYYVDINKDSRSHEQYPWREEDNQ</sequence>
<evidence type="ECO:0000313" key="2">
    <source>
        <dbReference type="Proteomes" id="UP000823862"/>
    </source>
</evidence>
<dbReference type="InterPro" id="IPR011467">
    <property type="entry name" value="DUF1573"/>
</dbReference>
<comment type="caution">
    <text evidence="1">The sequence shown here is derived from an EMBL/GenBank/DDBJ whole genome shotgun (WGS) entry which is preliminary data.</text>
</comment>
<accession>A0A9D2HWL5</accession>
<evidence type="ECO:0000313" key="1">
    <source>
        <dbReference type="EMBL" id="HJA86860.1"/>
    </source>
</evidence>
<dbReference type="Proteomes" id="UP000823862">
    <property type="component" value="Unassembled WGS sequence"/>
</dbReference>
<name>A0A9D2HWL5_9BACE</name>